<evidence type="ECO:0000313" key="2">
    <source>
        <dbReference type="Proteomes" id="UP000655523"/>
    </source>
</evidence>
<keyword evidence="2" id="KW-1185">Reference proteome</keyword>
<gene>
    <name evidence="1" type="ORF">GNZ13_49405</name>
</gene>
<reference evidence="1 2" key="1">
    <citation type="submission" date="2019-11" db="EMBL/GenBank/DDBJ databases">
        <title>Metabolism of dissolved organic matter in forest soils.</title>
        <authorList>
            <person name="Cyle K.T."/>
            <person name="Wilhelm R.C."/>
            <person name="Martinez C.E."/>
        </authorList>
    </citation>
    <scope>NUCLEOTIDE SEQUENCE [LARGE SCALE GENOMIC DNA]</scope>
    <source>
        <strain evidence="1 2">5N</strain>
    </source>
</reference>
<dbReference type="RefSeq" id="WP_172178780.1">
    <property type="nucleotide sequence ID" value="NZ_WOEZ01000312.1"/>
</dbReference>
<protein>
    <submittedName>
        <fullName evidence="1">Uncharacterized protein</fullName>
    </submittedName>
</protein>
<dbReference type="Proteomes" id="UP000655523">
    <property type="component" value="Unassembled WGS sequence"/>
</dbReference>
<proteinExistence type="predicted"/>
<name>A0A972NYT6_9BURK</name>
<organism evidence="1 2">
    <name type="scientific">Paraburkholderia elongata</name>
    <dbReference type="NCBI Taxonomy" id="2675747"/>
    <lineage>
        <taxon>Bacteria</taxon>
        <taxon>Pseudomonadati</taxon>
        <taxon>Pseudomonadota</taxon>
        <taxon>Betaproteobacteria</taxon>
        <taxon>Burkholderiales</taxon>
        <taxon>Burkholderiaceae</taxon>
        <taxon>Paraburkholderia</taxon>
    </lineage>
</organism>
<comment type="caution">
    <text evidence="1">The sequence shown here is derived from an EMBL/GenBank/DDBJ whole genome shotgun (WGS) entry which is preliminary data.</text>
</comment>
<dbReference type="AlphaFoldDB" id="A0A972NYT6"/>
<dbReference type="EMBL" id="WOEZ01000312">
    <property type="protein sequence ID" value="NPT62321.1"/>
    <property type="molecule type" value="Genomic_DNA"/>
</dbReference>
<evidence type="ECO:0000313" key="1">
    <source>
        <dbReference type="EMBL" id="NPT62321.1"/>
    </source>
</evidence>
<accession>A0A972NYT6</accession>
<sequence length="65" mass="7202">MQPMQLNLLLADLPSDEGSLWEQFDQATRDAVIDALAQAIAKGLTQSHPSRRRPACCQCAVAFFR</sequence>